<accession>L1JUA2</accession>
<dbReference type="Proteomes" id="UP000011087">
    <property type="component" value="Unassembled WGS sequence"/>
</dbReference>
<evidence type="ECO:0000313" key="7">
    <source>
        <dbReference type="Proteomes" id="UP000011087"/>
    </source>
</evidence>
<dbReference type="RefSeq" id="XP_005839131.1">
    <property type="nucleotide sequence ID" value="XM_005839074.1"/>
</dbReference>
<dbReference type="InterPro" id="IPR011992">
    <property type="entry name" value="EF-hand-dom_pair"/>
</dbReference>
<dbReference type="KEGG" id="gtt:GUITHDRAFT_102052"/>
<dbReference type="InterPro" id="IPR018247">
    <property type="entry name" value="EF_Hand_1_Ca_BS"/>
</dbReference>
<feature type="region of interest" description="Disordered" evidence="3">
    <location>
        <begin position="1"/>
        <end position="38"/>
    </location>
</feature>
<dbReference type="InterPro" id="IPR002048">
    <property type="entry name" value="EF_hand_dom"/>
</dbReference>
<dbReference type="EMBL" id="JH992973">
    <property type="protein sequence ID" value="EKX52151.1"/>
    <property type="molecule type" value="Genomic_DNA"/>
</dbReference>
<feature type="coiled-coil region" evidence="2">
    <location>
        <begin position="166"/>
        <end position="200"/>
    </location>
</feature>
<dbReference type="PROSITE" id="PS00018">
    <property type="entry name" value="EF_HAND_1"/>
    <property type="match status" value="1"/>
</dbReference>
<evidence type="ECO:0000259" key="4">
    <source>
        <dbReference type="PROSITE" id="PS50222"/>
    </source>
</evidence>
<evidence type="ECO:0000256" key="1">
    <source>
        <dbReference type="ARBA" id="ARBA00022837"/>
    </source>
</evidence>
<dbReference type="PROSITE" id="PS50222">
    <property type="entry name" value="EF_HAND_2"/>
    <property type="match status" value="1"/>
</dbReference>
<dbReference type="EnsemblProtists" id="EKX52151">
    <property type="protein sequence ID" value="EKX52151"/>
    <property type="gene ID" value="GUITHDRAFT_102052"/>
</dbReference>
<evidence type="ECO:0000313" key="6">
    <source>
        <dbReference type="EnsemblProtists" id="EKX52151"/>
    </source>
</evidence>
<dbReference type="eggNOG" id="ENOG502R58Z">
    <property type="taxonomic scope" value="Eukaryota"/>
</dbReference>
<organism evidence="5">
    <name type="scientific">Guillardia theta (strain CCMP2712)</name>
    <name type="common">Cryptophyte</name>
    <dbReference type="NCBI Taxonomy" id="905079"/>
    <lineage>
        <taxon>Eukaryota</taxon>
        <taxon>Cryptophyceae</taxon>
        <taxon>Pyrenomonadales</taxon>
        <taxon>Geminigeraceae</taxon>
        <taxon>Guillardia</taxon>
    </lineage>
</organism>
<evidence type="ECO:0000256" key="3">
    <source>
        <dbReference type="SAM" id="MobiDB-lite"/>
    </source>
</evidence>
<reference evidence="6" key="3">
    <citation type="submission" date="2015-06" db="UniProtKB">
        <authorList>
            <consortium name="EnsemblProtists"/>
        </authorList>
    </citation>
    <scope>IDENTIFICATION</scope>
</reference>
<reference evidence="7" key="2">
    <citation type="submission" date="2012-11" db="EMBL/GenBank/DDBJ databases">
        <authorList>
            <person name="Kuo A."/>
            <person name="Curtis B.A."/>
            <person name="Tanifuji G."/>
            <person name="Burki F."/>
            <person name="Gruber A."/>
            <person name="Irimia M."/>
            <person name="Maruyama S."/>
            <person name="Arias M.C."/>
            <person name="Ball S.G."/>
            <person name="Gile G.H."/>
            <person name="Hirakawa Y."/>
            <person name="Hopkins J.F."/>
            <person name="Rensing S.A."/>
            <person name="Schmutz J."/>
            <person name="Symeonidi A."/>
            <person name="Elias M."/>
            <person name="Eveleigh R.J."/>
            <person name="Herman E.K."/>
            <person name="Klute M.J."/>
            <person name="Nakayama T."/>
            <person name="Obornik M."/>
            <person name="Reyes-Prieto A."/>
            <person name="Armbrust E.V."/>
            <person name="Aves S.J."/>
            <person name="Beiko R.G."/>
            <person name="Coutinho P."/>
            <person name="Dacks J.B."/>
            <person name="Durnford D.G."/>
            <person name="Fast N.M."/>
            <person name="Green B.R."/>
            <person name="Grisdale C."/>
            <person name="Hempe F."/>
            <person name="Henrissat B."/>
            <person name="Hoppner M.P."/>
            <person name="Ishida K.-I."/>
            <person name="Kim E."/>
            <person name="Koreny L."/>
            <person name="Kroth P.G."/>
            <person name="Liu Y."/>
            <person name="Malik S.-B."/>
            <person name="Maier U.G."/>
            <person name="McRose D."/>
            <person name="Mock T."/>
            <person name="Neilson J.A."/>
            <person name="Onodera N.T."/>
            <person name="Poole A.M."/>
            <person name="Pritham E.J."/>
            <person name="Richards T.A."/>
            <person name="Rocap G."/>
            <person name="Roy S.W."/>
            <person name="Sarai C."/>
            <person name="Schaack S."/>
            <person name="Shirato S."/>
            <person name="Slamovits C.H."/>
            <person name="Spencer D.F."/>
            <person name="Suzuki S."/>
            <person name="Worden A.Z."/>
            <person name="Zauner S."/>
            <person name="Barry K."/>
            <person name="Bell C."/>
            <person name="Bharti A.K."/>
            <person name="Crow J.A."/>
            <person name="Grimwood J."/>
            <person name="Kramer R."/>
            <person name="Lindquist E."/>
            <person name="Lucas S."/>
            <person name="Salamov A."/>
            <person name="McFadden G.I."/>
            <person name="Lane C.E."/>
            <person name="Keeling P.J."/>
            <person name="Gray M.W."/>
            <person name="Grigoriev I.V."/>
            <person name="Archibald J.M."/>
        </authorList>
    </citation>
    <scope>NUCLEOTIDE SEQUENCE</scope>
    <source>
        <strain evidence="7">CCMP2712</strain>
    </source>
</reference>
<evidence type="ECO:0000313" key="5">
    <source>
        <dbReference type="EMBL" id="EKX52151.1"/>
    </source>
</evidence>
<keyword evidence="1" id="KW-0106">Calcium</keyword>
<dbReference type="Gene3D" id="1.10.238.10">
    <property type="entry name" value="EF-hand"/>
    <property type="match status" value="1"/>
</dbReference>
<dbReference type="HOGENOM" id="CLU_334185_0_0_1"/>
<name>L1JUA2_GUITC</name>
<sequence length="876" mass="101005">MGGFDFASFDGSEPLTSSKRRERTERSSTRDSQEEDSNSDFVLRRYRFDAQGGGQETRLPALRHYDVKMRRSSAAPSESELQYHMTTNRDYLRFYYTDYLGSPPMEDSKPKFADDRGEAIEIQELCRWISSVNPRTRLESYPLFVLCKDVLNRIATKELKIIDSDKAELMDLLADAKNRIAELETKLADAQDEFREELDGLNKKWKQRLLDSTAETLRDDGELKLLREQLAASKNELCQREGELQECKEQLEKFTKELAKQKKEASSMKNQNTSLSEKIASMEQKLKALKSGDQHDPFSKLDDNVQTCLLALVVSSQTFLLQGKIDALKRLLLDDSLFKQAKFKNVLVDTLLVPPTKGIPVSIKKALCLRLLSFIFESEQGAGDNLTKLATISNMLSSEEKPIMISELLKEAVEFLEVIVKSWISTFKSDQRCVFDKSKELMAEWGKGKDQISLQELQPAMNQIGIPPIRSEQFFIDCSGDEWERVKIRCMEEEESQWDYMVKKDERTAAVWDLMRRFIERDFLDLTERQYAPESGTLLHSIDDRTSCKWMLRTIGRLFGGNHDTVLAFFGHFVSTETLYLSLKTDSKSRQLRKKLLRYITCIVRAEKLPFSEWAFEVHACKAEETRNEKYEHIGQIYEAKVLIDETFDKTGKPREPLPEFLKNFLIRQYGLKSIALKNLANIAAGVRKEFEKALRLKIFGKITGMIDQEEYEDGLCDALMQGLKNIFPPDQIKERMDIVTRNGTDDLSDVVKQQLMELAEGGTPETMTIGIDTWMEWLIKVYKDSKLNAEKFFEALYNEFDTNQDHVLDFNEFTNLVRSVQPKLDDHEVLELYNQALDLTGEGDSISLDAFVYVACLNHTLETFQIFHNHPLSQQ</sequence>
<dbReference type="AlphaFoldDB" id="L1JUA2"/>
<keyword evidence="7" id="KW-1185">Reference proteome</keyword>
<evidence type="ECO:0000256" key="2">
    <source>
        <dbReference type="SAM" id="Coils"/>
    </source>
</evidence>
<dbReference type="PANTHER" id="PTHR34894:SF5">
    <property type="entry name" value="EF-HAND DOMAIN-CONTAINING PROTEIN"/>
    <property type="match status" value="1"/>
</dbReference>
<keyword evidence="2" id="KW-0175">Coiled coil</keyword>
<dbReference type="OrthoDB" id="163938at2759"/>
<feature type="compositionally biased region" description="Basic and acidic residues" evidence="3">
    <location>
        <begin position="22"/>
        <end position="32"/>
    </location>
</feature>
<gene>
    <name evidence="5" type="ORF">GUITHDRAFT_102052</name>
</gene>
<dbReference type="GO" id="GO:0005509">
    <property type="term" value="F:calcium ion binding"/>
    <property type="evidence" value="ECO:0007669"/>
    <property type="project" value="InterPro"/>
</dbReference>
<proteinExistence type="predicted"/>
<feature type="domain" description="EF-hand" evidence="4">
    <location>
        <begin position="789"/>
        <end position="824"/>
    </location>
</feature>
<dbReference type="STRING" id="905079.L1JUA2"/>
<protein>
    <recommendedName>
        <fullName evidence="4">EF-hand domain-containing protein</fullName>
    </recommendedName>
</protein>
<dbReference type="PANTHER" id="PTHR34894">
    <property type="entry name" value="SAM-DEPENDENT METHYLTRANSFERASE RSMI, CONSERVED SITE"/>
    <property type="match status" value="1"/>
</dbReference>
<dbReference type="SUPFAM" id="SSF47473">
    <property type="entry name" value="EF-hand"/>
    <property type="match status" value="1"/>
</dbReference>
<dbReference type="GeneID" id="17308940"/>
<reference evidence="5 7" key="1">
    <citation type="journal article" date="2012" name="Nature">
        <title>Algal genomes reveal evolutionary mosaicism and the fate of nucleomorphs.</title>
        <authorList>
            <consortium name="DOE Joint Genome Institute"/>
            <person name="Curtis B.A."/>
            <person name="Tanifuji G."/>
            <person name="Burki F."/>
            <person name="Gruber A."/>
            <person name="Irimia M."/>
            <person name="Maruyama S."/>
            <person name="Arias M.C."/>
            <person name="Ball S.G."/>
            <person name="Gile G.H."/>
            <person name="Hirakawa Y."/>
            <person name="Hopkins J.F."/>
            <person name="Kuo A."/>
            <person name="Rensing S.A."/>
            <person name="Schmutz J."/>
            <person name="Symeonidi A."/>
            <person name="Elias M."/>
            <person name="Eveleigh R.J."/>
            <person name="Herman E.K."/>
            <person name="Klute M.J."/>
            <person name="Nakayama T."/>
            <person name="Obornik M."/>
            <person name="Reyes-Prieto A."/>
            <person name="Armbrust E.V."/>
            <person name="Aves S.J."/>
            <person name="Beiko R.G."/>
            <person name="Coutinho P."/>
            <person name="Dacks J.B."/>
            <person name="Durnford D.G."/>
            <person name="Fast N.M."/>
            <person name="Green B.R."/>
            <person name="Grisdale C.J."/>
            <person name="Hempel F."/>
            <person name="Henrissat B."/>
            <person name="Hoppner M.P."/>
            <person name="Ishida K."/>
            <person name="Kim E."/>
            <person name="Koreny L."/>
            <person name="Kroth P.G."/>
            <person name="Liu Y."/>
            <person name="Malik S.B."/>
            <person name="Maier U.G."/>
            <person name="McRose D."/>
            <person name="Mock T."/>
            <person name="Neilson J.A."/>
            <person name="Onodera N.T."/>
            <person name="Poole A.M."/>
            <person name="Pritham E.J."/>
            <person name="Richards T.A."/>
            <person name="Rocap G."/>
            <person name="Roy S.W."/>
            <person name="Sarai C."/>
            <person name="Schaack S."/>
            <person name="Shirato S."/>
            <person name="Slamovits C.H."/>
            <person name="Spencer D.F."/>
            <person name="Suzuki S."/>
            <person name="Worden A.Z."/>
            <person name="Zauner S."/>
            <person name="Barry K."/>
            <person name="Bell C."/>
            <person name="Bharti A.K."/>
            <person name="Crow J.A."/>
            <person name="Grimwood J."/>
            <person name="Kramer R."/>
            <person name="Lindquist E."/>
            <person name="Lucas S."/>
            <person name="Salamov A."/>
            <person name="McFadden G.I."/>
            <person name="Lane C.E."/>
            <person name="Keeling P.J."/>
            <person name="Gray M.W."/>
            <person name="Grigoriev I.V."/>
            <person name="Archibald J.M."/>
        </authorList>
    </citation>
    <scope>NUCLEOTIDE SEQUENCE</scope>
    <source>
        <strain evidence="5 7">CCMP2712</strain>
    </source>
</reference>
<feature type="coiled-coil region" evidence="2">
    <location>
        <begin position="244"/>
        <end position="292"/>
    </location>
</feature>
<dbReference type="PaxDb" id="55529-EKX52151"/>